<dbReference type="InterPro" id="IPR010994">
    <property type="entry name" value="RuvA_2-like"/>
</dbReference>
<evidence type="ECO:0000313" key="2">
    <source>
        <dbReference type="EMBL" id="KIL44472.1"/>
    </source>
</evidence>
<dbReference type="InterPro" id="IPR051675">
    <property type="entry name" value="Endo/Exo/Phosphatase_dom_1"/>
</dbReference>
<dbReference type="InterPro" id="IPR003583">
    <property type="entry name" value="Hlx-hairpin-Hlx_DNA-bd_motif"/>
</dbReference>
<dbReference type="GO" id="GO:0003677">
    <property type="term" value="F:DNA binding"/>
    <property type="evidence" value="ECO:0007669"/>
    <property type="project" value="InterPro"/>
</dbReference>
<dbReference type="NCBIfam" id="TIGR00426">
    <property type="entry name" value="competence protein ComEA helix-hairpin-helix repeat region"/>
    <property type="match status" value="1"/>
</dbReference>
<evidence type="ECO:0000313" key="3">
    <source>
        <dbReference type="Proteomes" id="UP000031938"/>
    </source>
</evidence>
<dbReference type="InterPro" id="IPR019554">
    <property type="entry name" value="Soluble_ligand-bd"/>
</dbReference>
<gene>
    <name evidence="2" type="ORF">KP78_34360</name>
</gene>
<dbReference type="GO" id="GO:0015628">
    <property type="term" value="P:protein secretion by the type II secretion system"/>
    <property type="evidence" value="ECO:0007669"/>
    <property type="project" value="TreeGrafter"/>
</dbReference>
<dbReference type="PANTHER" id="PTHR21180:SF32">
    <property type="entry name" value="ENDONUCLEASE_EXONUCLEASE_PHOSPHATASE FAMILY DOMAIN-CONTAINING PROTEIN 1"/>
    <property type="match status" value="1"/>
</dbReference>
<dbReference type="PANTHER" id="PTHR21180">
    <property type="entry name" value="ENDONUCLEASE/EXONUCLEASE/PHOSPHATASE FAMILY DOMAIN-CONTAINING PROTEIN 1"/>
    <property type="match status" value="1"/>
</dbReference>
<dbReference type="Pfam" id="PF10531">
    <property type="entry name" value="SLBB"/>
    <property type="match status" value="1"/>
</dbReference>
<dbReference type="SMART" id="SM00278">
    <property type="entry name" value="HhH1"/>
    <property type="match status" value="2"/>
</dbReference>
<dbReference type="Gene3D" id="3.10.560.10">
    <property type="entry name" value="Outer membrane lipoprotein wza domain like"/>
    <property type="match status" value="1"/>
</dbReference>
<dbReference type="GO" id="GO:0015627">
    <property type="term" value="C:type II protein secretion system complex"/>
    <property type="evidence" value="ECO:0007669"/>
    <property type="project" value="TreeGrafter"/>
</dbReference>
<dbReference type="PATRIC" id="fig|889306.3.peg.3453"/>
<accession>A0A0C2V663</accession>
<dbReference type="RefSeq" id="WP_052474882.1">
    <property type="nucleotide sequence ID" value="NZ_JXRP01000019.1"/>
</dbReference>
<dbReference type="STRING" id="889306.KP78_34360"/>
<feature type="domain" description="Helix-hairpin-helix DNA-binding motif class 1" evidence="1">
    <location>
        <begin position="143"/>
        <end position="162"/>
    </location>
</feature>
<organism evidence="2 3">
    <name type="scientific">Jeotgalibacillus soli</name>
    <dbReference type="NCBI Taxonomy" id="889306"/>
    <lineage>
        <taxon>Bacteria</taxon>
        <taxon>Bacillati</taxon>
        <taxon>Bacillota</taxon>
        <taxon>Bacilli</taxon>
        <taxon>Bacillales</taxon>
        <taxon>Caryophanaceae</taxon>
        <taxon>Jeotgalibacillus</taxon>
    </lineage>
</organism>
<dbReference type="SUPFAM" id="SSF47781">
    <property type="entry name" value="RuvA domain 2-like"/>
    <property type="match status" value="1"/>
</dbReference>
<dbReference type="Gene3D" id="1.10.150.310">
    <property type="entry name" value="Tex RuvX-like domain-like"/>
    <property type="match status" value="1"/>
</dbReference>
<dbReference type="Pfam" id="PF12836">
    <property type="entry name" value="HHH_3"/>
    <property type="match status" value="1"/>
</dbReference>
<sequence>MPAAQVAEPIRVEPESINEPVSIHVDIKGKVQNPGVYVMMGGDRIMDLIELAGGILSDAEMNYVNLAQKLTDEMVVYIPGIGEEIPEALTVNQAPVAGERDASKINLNSADQAMLETIPGIGPAKAQAIIDYRETTGAFQSIEDIMRISGIGEKTFEKLKDSIVVN</sequence>
<dbReference type="OrthoDB" id="9790239at2"/>
<keyword evidence="3" id="KW-1185">Reference proteome</keyword>
<protein>
    <recommendedName>
        <fullName evidence="1">Helix-hairpin-helix DNA-binding motif class 1 domain-containing protein</fullName>
    </recommendedName>
</protein>
<comment type="caution">
    <text evidence="2">The sequence shown here is derived from an EMBL/GenBank/DDBJ whole genome shotgun (WGS) entry which is preliminary data.</text>
</comment>
<reference evidence="2 3" key="1">
    <citation type="submission" date="2015-01" db="EMBL/GenBank/DDBJ databases">
        <title>Genome sequencing of Jeotgalibacillus soli.</title>
        <authorList>
            <person name="Goh K.M."/>
            <person name="Chan K.-G."/>
            <person name="Yaakop A.S."/>
            <person name="Ee R."/>
            <person name="Gan H.M."/>
            <person name="Chan C.S."/>
        </authorList>
    </citation>
    <scope>NUCLEOTIDE SEQUENCE [LARGE SCALE GENOMIC DNA]</scope>
    <source>
        <strain evidence="2 3">P9</strain>
    </source>
</reference>
<dbReference type="EMBL" id="JXRP01000019">
    <property type="protein sequence ID" value="KIL44472.1"/>
    <property type="molecule type" value="Genomic_DNA"/>
</dbReference>
<dbReference type="AlphaFoldDB" id="A0A0C2V663"/>
<evidence type="ECO:0000259" key="1">
    <source>
        <dbReference type="SMART" id="SM00278"/>
    </source>
</evidence>
<dbReference type="InterPro" id="IPR004509">
    <property type="entry name" value="Competence_ComEA_HhH"/>
</dbReference>
<dbReference type="GO" id="GO:0006281">
    <property type="term" value="P:DNA repair"/>
    <property type="evidence" value="ECO:0007669"/>
    <property type="project" value="InterPro"/>
</dbReference>
<dbReference type="Proteomes" id="UP000031938">
    <property type="component" value="Unassembled WGS sequence"/>
</dbReference>
<name>A0A0C2V663_9BACL</name>
<proteinExistence type="predicted"/>
<feature type="domain" description="Helix-hairpin-helix DNA-binding motif class 1" evidence="1">
    <location>
        <begin position="113"/>
        <end position="132"/>
    </location>
</feature>